<protein>
    <submittedName>
        <fullName evidence="1">Uncharacterized protein</fullName>
    </submittedName>
</protein>
<dbReference type="RefSeq" id="WP_124873260.1">
    <property type="nucleotide sequence ID" value="NZ_CP034184.1"/>
</dbReference>
<dbReference type="OrthoDB" id="72755at2"/>
<dbReference type="Proteomes" id="UP000276417">
    <property type="component" value="Chromosome 2"/>
</dbReference>
<dbReference type="KEGG" id="dph:EHF33_13880"/>
<dbReference type="EMBL" id="CP034184">
    <property type="protein sequence ID" value="AZI44011.1"/>
    <property type="molecule type" value="Genomic_DNA"/>
</dbReference>
<evidence type="ECO:0000313" key="2">
    <source>
        <dbReference type="Proteomes" id="UP000276417"/>
    </source>
</evidence>
<keyword evidence="2" id="KW-1185">Reference proteome</keyword>
<gene>
    <name evidence="1" type="ORF">EHF33_13880</name>
</gene>
<accession>A0A3G8YQP4</accession>
<sequence>MPRVQLIDTITGEIIEDLGWFEMASQARMACGRHAECLLVWALSPDGLWVAGEEDEVYQVEADLSN</sequence>
<organism evidence="1 2">
    <name type="scientific">Deinococcus psychrotolerans</name>
    <dbReference type="NCBI Taxonomy" id="2489213"/>
    <lineage>
        <taxon>Bacteria</taxon>
        <taxon>Thermotogati</taxon>
        <taxon>Deinococcota</taxon>
        <taxon>Deinococci</taxon>
        <taxon>Deinococcales</taxon>
        <taxon>Deinococcaceae</taxon>
        <taxon>Deinococcus</taxon>
    </lineage>
</organism>
<name>A0A3G8YQP4_9DEIO</name>
<evidence type="ECO:0000313" key="1">
    <source>
        <dbReference type="EMBL" id="AZI44011.1"/>
    </source>
</evidence>
<dbReference type="AlphaFoldDB" id="A0A3G8YQP4"/>
<reference evidence="1 2" key="1">
    <citation type="submission" date="2018-11" db="EMBL/GenBank/DDBJ databases">
        <title>Deinococcus shelandsis sp. nov., isolated from South Shetland Islands soil of Antarctica.</title>
        <authorList>
            <person name="Tian J."/>
        </authorList>
    </citation>
    <scope>NUCLEOTIDE SEQUENCE [LARGE SCALE GENOMIC DNA]</scope>
    <source>
        <strain evidence="1 2">S14-83T</strain>
    </source>
</reference>
<proteinExistence type="predicted"/>